<feature type="transmembrane region" description="Helical" evidence="1">
    <location>
        <begin position="195"/>
        <end position="215"/>
    </location>
</feature>
<gene>
    <name evidence="3" type="ORF">Tco_1131974</name>
</gene>
<keyword evidence="2" id="KW-0732">Signal</keyword>
<sequence>MEVWGNGGCLLVLVRFVGCVVGDDLCCVLTVCGLCGVVVRFFVSEGRGVLCRGYGWWWVGLLSVVIFCVVCGCGCALGVGVVGLWSGFSVRRRGGWLWVNGVEGGVCVGCVCLLGGARLVVSGGVSGGDDVVVCGFIRVLCGMVNLWECEGVDGWGGGVESRRWAVVHSVLLAVGELICWNVMVWGLMSECRGKACCCWVVVVCGGGCWVGLGMGSGGGLGGFGGDFSGWGAEGCGSVGVVVGCLVGGWVVSWGVDGLWFCGLVMCDCCGWGVDVCAGSSRDGWCVVWWVVAVGGFGAGGGVGYVGLCWLCCMRGRCAGGWRERGCGVGVGGMGRVVPCLWVGR</sequence>
<name>A0ABQ5JAN8_9ASTR</name>
<evidence type="ECO:0000313" key="3">
    <source>
        <dbReference type="EMBL" id="GJU09578.1"/>
    </source>
</evidence>
<feature type="transmembrane region" description="Helical" evidence="1">
    <location>
        <begin position="258"/>
        <end position="280"/>
    </location>
</feature>
<dbReference type="Proteomes" id="UP001151760">
    <property type="component" value="Unassembled WGS sequence"/>
</dbReference>
<feature type="transmembrane region" description="Helical" evidence="1">
    <location>
        <begin position="227"/>
        <end position="251"/>
    </location>
</feature>
<protein>
    <submittedName>
        <fullName evidence="3">Uncharacterized protein</fullName>
    </submittedName>
</protein>
<evidence type="ECO:0000256" key="2">
    <source>
        <dbReference type="SAM" id="SignalP"/>
    </source>
</evidence>
<evidence type="ECO:0000256" key="1">
    <source>
        <dbReference type="SAM" id="Phobius"/>
    </source>
</evidence>
<keyword evidence="4" id="KW-1185">Reference proteome</keyword>
<dbReference type="EMBL" id="BQNB010021740">
    <property type="protein sequence ID" value="GJU09578.1"/>
    <property type="molecule type" value="Genomic_DNA"/>
</dbReference>
<feature type="transmembrane region" description="Helical" evidence="1">
    <location>
        <begin position="97"/>
        <end position="121"/>
    </location>
</feature>
<accession>A0ABQ5JAN8</accession>
<evidence type="ECO:0000313" key="4">
    <source>
        <dbReference type="Proteomes" id="UP001151760"/>
    </source>
</evidence>
<feature type="transmembrane region" description="Helical" evidence="1">
    <location>
        <begin position="12"/>
        <end position="43"/>
    </location>
</feature>
<feature type="transmembrane region" description="Helical" evidence="1">
    <location>
        <begin position="55"/>
        <end position="85"/>
    </location>
</feature>
<feature type="chain" id="PRO_5046418638" evidence="2">
    <location>
        <begin position="23"/>
        <end position="344"/>
    </location>
</feature>
<feature type="transmembrane region" description="Helical" evidence="1">
    <location>
        <begin position="286"/>
        <end position="312"/>
    </location>
</feature>
<reference evidence="3" key="2">
    <citation type="submission" date="2022-01" db="EMBL/GenBank/DDBJ databases">
        <authorList>
            <person name="Yamashiro T."/>
            <person name="Shiraishi A."/>
            <person name="Satake H."/>
            <person name="Nakayama K."/>
        </authorList>
    </citation>
    <scope>NUCLEOTIDE SEQUENCE</scope>
</reference>
<organism evidence="3 4">
    <name type="scientific">Tanacetum coccineum</name>
    <dbReference type="NCBI Taxonomy" id="301880"/>
    <lineage>
        <taxon>Eukaryota</taxon>
        <taxon>Viridiplantae</taxon>
        <taxon>Streptophyta</taxon>
        <taxon>Embryophyta</taxon>
        <taxon>Tracheophyta</taxon>
        <taxon>Spermatophyta</taxon>
        <taxon>Magnoliopsida</taxon>
        <taxon>eudicotyledons</taxon>
        <taxon>Gunneridae</taxon>
        <taxon>Pentapetalae</taxon>
        <taxon>asterids</taxon>
        <taxon>campanulids</taxon>
        <taxon>Asterales</taxon>
        <taxon>Asteraceae</taxon>
        <taxon>Asteroideae</taxon>
        <taxon>Anthemideae</taxon>
        <taxon>Anthemidinae</taxon>
        <taxon>Tanacetum</taxon>
    </lineage>
</organism>
<reference evidence="3" key="1">
    <citation type="journal article" date="2022" name="Int. J. Mol. Sci.">
        <title>Draft Genome of Tanacetum Coccineum: Genomic Comparison of Closely Related Tanacetum-Family Plants.</title>
        <authorList>
            <person name="Yamashiro T."/>
            <person name="Shiraishi A."/>
            <person name="Nakayama K."/>
            <person name="Satake H."/>
        </authorList>
    </citation>
    <scope>NUCLEOTIDE SEQUENCE</scope>
</reference>
<keyword evidence="1" id="KW-1133">Transmembrane helix</keyword>
<feature type="transmembrane region" description="Helical" evidence="1">
    <location>
        <begin position="165"/>
        <end position="188"/>
    </location>
</feature>
<feature type="signal peptide" evidence="2">
    <location>
        <begin position="1"/>
        <end position="22"/>
    </location>
</feature>
<keyword evidence="1" id="KW-0812">Transmembrane</keyword>
<keyword evidence="1" id="KW-0472">Membrane</keyword>
<proteinExistence type="predicted"/>
<comment type="caution">
    <text evidence="3">The sequence shown here is derived from an EMBL/GenBank/DDBJ whole genome shotgun (WGS) entry which is preliminary data.</text>
</comment>